<dbReference type="InterPro" id="IPR016088">
    <property type="entry name" value="Chalcone_isomerase_3-sand"/>
</dbReference>
<evidence type="ECO:0000256" key="1">
    <source>
        <dbReference type="ARBA" id="ARBA00004966"/>
    </source>
</evidence>
<comment type="similarity">
    <text evidence="2 7">Belongs to the chalcone isomerase family.</text>
</comment>
<feature type="compositionally biased region" description="Basic and acidic residues" evidence="8">
    <location>
        <begin position="226"/>
        <end position="235"/>
    </location>
</feature>
<organism evidence="10 11">
    <name type="scientific">Kalanchoe fedtschenkoi</name>
    <name type="common">Lavender scallops</name>
    <name type="synonym">South American air plant</name>
    <dbReference type="NCBI Taxonomy" id="63787"/>
    <lineage>
        <taxon>Eukaryota</taxon>
        <taxon>Viridiplantae</taxon>
        <taxon>Streptophyta</taxon>
        <taxon>Embryophyta</taxon>
        <taxon>Tracheophyta</taxon>
        <taxon>Spermatophyta</taxon>
        <taxon>Magnoliopsida</taxon>
        <taxon>eudicotyledons</taxon>
        <taxon>Gunneridae</taxon>
        <taxon>Pentapetalae</taxon>
        <taxon>Saxifragales</taxon>
        <taxon>Crassulaceae</taxon>
        <taxon>Kalanchoe</taxon>
    </lineage>
</organism>
<dbReference type="GO" id="GO:0009813">
    <property type="term" value="P:flavonoid biosynthetic process"/>
    <property type="evidence" value="ECO:0007669"/>
    <property type="project" value="UniProtKB-UniPathway"/>
</dbReference>
<accession>A0A7N0ZZW6</accession>
<dbReference type="SUPFAM" id="SSF54626">
    <property type="entry name" value="Chalcone isomerase"/>
    <property type="match status" value="1"/>
</dbReference>
<keyword evidence="4" id="KW-0284">Flavonoid biosynthesis</keyword>
<comment type="function">
    <text evidence="5">Catalyzes the intramolecular cyclization of bicyclic chalcones into tricyclic (S)-flavanones. Responsible for the isomerization of 4,2',4',6'-tetrahydroxychalcone (also termed chalcone) into naringenin.</text>
</comment>
<comment type="catalytic activity">
    <reaction evidence="6">
        <text>a chalcone = a flavanone.</text>
        <dbReference type="EC" id="5.5.1.6"/>
    </reaction>
</comment>
<dbReference type="GO" id="GO:0045430">
    <property type="term" value="F:chalcone isomerase activity"/>
    <property type="evidence" value="ECO:0007669"/>
    <property type="project" value="UniProtKB-EC"/>
</dbReference>
<feature type="domain" description="Chalcone isomerase" evidence="9">
    <location>
        <begin position="21"/>
        <end position="225"/>
    </location>
</feature>
<evidence type="ECO:0000256" key="3">
    <source>
        <dbReference type="ARBA" id="ARBA00023235"/>
    </source>
</evidence>
<dbReference type="Proteomes" id="UP000594263">
    <property type="component" value="Unplaced"/>
</dbReference>
<dbReference type="InterPro" id="IPR016089">
    <property type="entry name" value="Chalcone_isomerase_bundle_sf"/>
</dbReference>
<evidence type="ECO:0000256" key="8">
    <source>
        <dbReference type="SAM" id="MobiDB-lite"/>
    </source>
</evidence>
<dbReference type="Gramene" id="Kaladp0060s0328.1.v1.1">
    <property type="protein sequence ID" value="Kaladp0060s0328.1.v1.1"/>
    <property type="gene ID" value="Kaladp0060s0328.v1.1"/>
</dbReference>
<dbReference type="PANTHER" id="PTHR28039">
    <property type="entry name" value="CHALCONE--FLAVONONE ISOMERASE 1-RELATED"/>
    <property type="match status" value="1"/>
</dbReference>
<dbReference type="InterPro" id="IPR044164">
    <property type="entry name" value="CFI"/>
</dbReference>
<keyword evidence="3" id="KW-0413">Isomerase</keyword>
<dbReference type="AlphaFoldDB" id="A0A7N0ZZW6"/>
<dbReference type="InterPro" id="IPR016087">
    <property type="entry name" value="Chalcone_isomerase"/>
</dbReference>
<evidence type="ECO:0000256" key="6">
    <source>
        <dbReference type="ARBA" id="ARBA00034056"/>
    </source>
</evidence>
<evidence type="ECO:0000256" key="5">
    <source>
        <dbReference type="ARBA" id="ARBA00025429"/>
    </source>
</evidence>
<dbReference type="EnsemblPlants" id="Kaladp0060s0328.1.v1.1">
    <property type="protein sequence ID" value="Kaladp0060s0328.1.v1.1"/>
    <property type="gene ID" value="Kaladp0060s0328.v1.1"/>
</dbReference>
<dbReference type="PANTHER" id="PTHR28039:SF8">
    <property type="entry name" value="CHALCONE--FLAVANONE ISOMERASE 1-RELATED"/>
    <property type="match status" value="1"/>
</dbReference>
<evidence type="ECO:0000256" key="2">
    <source>
        <dbReference type="ARBA" id="ARBA00007166"/>
    </source>
</evidence>
<name>A0A7N0ZZW6_KALFE</name>
<dbReference type="InterPro" id="IPR036298">
    <property type="entry name" value="Chalcone_isomerase_sf"/>
</dbReference>
<protein>
    <recommendedName>
        <fullName evidence="7">Chalcone-flavonone isomerase family protein</fullName>
    </recommendedName>
</protein>
<feature type="region of interest" description="Disordered" evidence="8">
    <location>
        <begin position="226"/>
        <end position="264"/>
    </location>
</feature>
<dbReference type="Pfam" id="PF02431">
    <property type="entry name" value="Chalcone"/>
    <property type="match status" value="1"/>
</dbReference>
<dbReference type="OMA" id="CGADSEK"/>
<keyword evidence="11" id="KW-1185">Reference proteome</keyword>
<evidence type="ECO:0000313" key="11">
    <source>
        <dbReference type="Proteomes" id="UP000594263"/>
    </source>
</evidence>
<evidence type="ECO:0000313" key="10">
    <source>
        <dbReference type="EnsemblPlants" id="Kaladp0060s0328.1.v1.1"/>
    </source>
</evidence>
<evidence type="ECO:0000256" key="7">
    <source>
        <dbReference type="RuleBase" id="RU361158"/>
    </source>
</evidence>
<comment type="pathway">
    <text evidence="1">Secondary metabolite biosynthesis; flavonoid biosynthesis.</text>
</comment>
<evidence type="ECO:0000256" key="4">
    <source>
        <dbReference type="ARBA" id="ARBA00023241"/>
    </source>
</evidence>
<dbReference type="UniPathway" id="UPA00154"/>
<dbReference type="Gene3D" id="3.50.70.10">
    <property type="match status" value="1"/>
</dbReference>
<evidence type="ECO:0000259" key="9">
    <source>
        <dbReference type="Pfam" id="PF02431"/>
    </source>
</evidence>
<dbReference type="Gene3D" id="1.10.890.20">
    <property type="match status" value="1"/>
</dbReference>
<reference evidence="10" key="1">
    <citation type="submission" date="2021-01" db="UniProtKB">
        <authorList>
            <consortium name="EnsemblPlants"/>
        </authorList>
    </citation>
    <scope>IDENTIFICATION</scope>
</reference>
<sequence>MAAAAAIDVETHHPLASAIQVENLTFPAKVEAPPGSKNAFILGGAGVRGLEIQGRFIKFTAIGVYLEDGEALKALGGKWSRKTAEELLDSSDFYLDIVTGPFEKFTQVTTILPLTGQQYSEKVAENCVAYWKSIGSYMDAEEKAVDKFLQVFKDENFPPGSSILFTQSPHGSLTIGFSKHDEIPKEGNAVIDNKQLSEAVLESIIGQKGVSPEAKKSLATRLAELFKEKHGHSEENEVASGKPEPEKSVAPVDGDQKPSEQINL</sequence>
<proteinExistence type="inferred from homology"/>